<name>A0A8K1G167_9PASS</name>
<protein>
    <recommendedName>
        <fullName evidence="2">H(+)-transporting two-sector ATPase</fullName>
        <ecNumber evidence="2">7.1.2.2</ecNumber>
    </recommendedName>
</protein>
<dbReference type="GO" id="GO:0046034">
    <property type="term" value="P:ATP metabolic process"/>
    <property type="evidence" value="ECO:0007669"/>
    <property type="project" value="InterPro"/>
</dbReference>
<dbReference type="GO" id="GO:0005524">
    <property type="term" value="F:ATP binding"/>
    <property type="evidence" value="ECO:0007669"/>
    <property type="project" value="UniProtKB-KW"/>
</dbReference>
<accession>A0A8K1G167</accession>
<dbReference type="PANTHER" id="PTHR43607">
    <property type="entry name" value="V-TYPE PROTON ATPASE CATALYTIC SUBUNIT A"/>
    <property type="match status" value="1"/>
</dbReference>
<evidence type="ECO:0000256" key="1">
    <source>
        <dbReference type="ARBA" id="ARBA00008936"/>
    </source>
</evidence>
<evidence type="ECO:0000256" key="3">
    <source>
        <dbReference type="ARBA" id="ARBA00022448"/>
    </source>
</evidence>
<dbReference type="Proteomes" id="UP000796761">
    <property type="component" value="Unassembled WGS sequence"/>
</dbReference>
<dbReference type="GO" id="GO:0046961">
    <property type="term" value="F:proton-transporting ATPase activity, rotational mechanism"/>
    <property type="evidence" value="ECO:0007669"/>
    <property type="project" value="InterPro"/>
</dbReference>
<reference evidence="9" key="1">
    <citation type="submission" date="2019-04" db="EMBL/GenBank/DDBJ databases">
        <title>Genome assembly of Zosterops borbonicus 15179.</title>
        <authorList>
            <person name="Leroy T."/>
            <person name="Anselmetti Y."/>
            <person name="Tilak M.-K."/>
            <person name="Nabholz B."/>
        </authorList>
    </citation>
    <scope>NUCLEOTIDE SEQUENCE</scope>
    <source>
        <strain evidence="9">HGM_15179</strain>
        <tissue evidence="9">Muscle</tissue>
    </source>
</reference>
<evidence type="ECO:0000256" key="7">
    <source>
        <dbReference type="ARBA" id="ARBA00023065"/>
    </source>
</evidence>
<keyword evidence="6" id="KW-1278">Translocase</keyword>
<feature type="region of interest" description="Disordered" evidence="8">
    <location>
        <begin position="1"/>
        <end position="20"/>
    </location>
</feature>
<evidence type="ECO:0000313" key="10">
    <source>
        <dbReference type="Proteomes" id="UP000796761"/>
    </source>
</evidence>
<evidence type="ECO:0000256" key="6">
    <source>
        <dbReference type="ARBA" id="ARBA00022967"/>
    </source>
</evidence>
<gene>
    <name evidence="9" type="ORF">HGM15179_017216</name>
</gene>
<dbReference type="GO" id="GO:0005765">
    <property type="term" value="C:lysosomal membrane"/>
    <property type="evidence" value="ECO:0007669"/>
    <property type="project" value="TreeGrafter"/>
</dbReference>
<dbReference type="Gene3D" id="1.10.1140.10">
    <property type="entry name" value="Bovine Mitochondrial F1-atpase, Atp Synthase Beta Chain, Chain D, domain 3"/>
    <property type="match status" value="1"/>
</dbReference>
<keyword evidence="4" id="KW-0547">Nucleotide-binding</keyword>
<dbReference type="EMBL" id="SWJQ01000983">
    <property type="protein sequence ID" value="TRZ09884.1"/>
    <property type="molecule type" value="Genomic_DNA"/>
</dbReference>
<dbReference type="PANTHER" id="PTHR43607:SF8">
    <property type="entry name" value="H(+)-TRANSPORTING TWO-SECTOR ATPASE"/>
    <property type="match status" value="1"/>
</dbReference>
<comment type="similarity">
    <text evidence="1">Belongs to the ATPase alpha/beta chains family.</text>
</comment>
<comment type="caution">
    <text evidence="9">The sequence shown here is derived from an EMBL/GenBank/DDBJ whole genome shotgun (WGS) entry which is preliminary data.</text>
</comment>
<dbReference type="InterPro" id="IPR024034">
    <property type="entry name" value="ATPase_F1/V1_b/a_C"/>
</dbReference>
<keyword evidence="5" id="KW-0067">ATP-binding</keyword>
<sequence length="114" mass="12717">MTGNPNTDPSPDPNPDPNPDPHLAYHWFCPFYKTVGMLQNLVTFYDLARGAVEGAGAEDQRVTWATIREGLGDILYRLSAMKFKDPVKDGEQQILASYAQLQEEMVAAFRNLGD</sequence>
<keyword evidence="3" id="KW-0813">Transport</keyword>
<proteinExistence type="inferred from homology"/>
<organism evidence="9 10">
    <name type="scientific">Zosterops borbonicus</name>
    <dbReference type="NCBI Taxonomy" id="364589"/>
    <lineage>
        <taxon>Eukaryota</taxon>
        <taxon>Metazoa</taxon>
        <taxon>Chordata</taxon>
        <taxon>Craniata</taxon>
        <taxon>Vertebrata</taxon>
        <taxon>Euteleostomi</taxon>
        <taxon>Archelosauria</taxon>
        <taxon>Archosauria</taxon>
        <taxon>Dinosauria</taxon>
        <taxon>Saurischia</taxon>
        <taxon>Theropoda</taxon>
        <taxon>Coelurosauria</taxon>
        <taxon>Aves</taxon>
        <taxon>Neognathae</taxon>
        <taxon>Neoaves</taxon>
        <taxon>Telluraves</taxon>
        <taxon>Australaves</taxon>
        <taxon>Passeriformes</taxon>
        <taxon>Sylvioidea</taxon>
        <taxon>Zosteropidae</taxon>
        <taxon>Zosterops</taxon>
    </lineage>
</organism>
<keyword evidence="10" id="KW-1185">Reference proteome</keyword>
<evidence type="ECO:0000256" key="2">
    <source>
        <dbReference type="ARBA" id="ARBA00012473"/>
    </source>
</evidence>
<evidence type="ECO:0000313" key="9">
    <source>
        <dbReference type="EMBL" id="TRZ09884.1"/>
    </source>
</evidence>
<evidence type="ECO:0000256" key="8">
    <source>
        <dbReference type="SAM" id="MobiDB-lite"/>
    </source>
</evidence>
<dbReference type="InterPro" id="IPR022878">
    <property type="entry name" value="V-ATPase_asu"/>
</dbReference>
<evidence type="ECO:0000256" key="4">
    <source>
        <dbReference type="ARBA" id="ARBA00022741"/>
    </source>
</evidence>
<dbReference type="EC" id="7.1.2.2" evidence="2"/>
<dbReference type="AlphaFoldDB" id="A0A8K1G167"/>
<keyword evidence="7" id="KW-0406">Ion transport</keyword>
<dbReference type="OrthoDB" id="1676488at2759"/>
<evidence type="ECO:0000256" key="5">
    <source>
        <dbReference type="ARBA" id="ARBA00022840"/>
    </source>
</evidence>
<feature type="compositionally biased region" description="Pro residues" evidence="8">
    <location>
        <begin position="8"/>
        <end position="20"/>
    </location>
</feature>